<protein>
    <submittedName>
        <fullName evidence="2">Uncharacterized protein</fullName>
    </submittedName>
</protein>
<keyword evidence="1" id="KW-0812">Transmembrane</keyword>
<keyword evidence="1" id="KW-1133">Transmembrane helix</keyword>
<dbReference type="EMBL" id="CP036278">
    <property type="protein sequence ID" value="QDU58328.1"/>
    <property type="molecule type" value="Genomic_DNA"/>
</dbReference>
<accession>A0A518AUB9</accession>
<gene>
    <name evidence="2" type="ORF">Pan181_45620</name>
</gene>
<proteinExistence type="predicted"/>
<dbReference type="AlphaFoldDB" id="A0A518AUB9"/>
<evidence type="ECO:0000313" key="3">
    <source>
        <dbReference type="Proteomes" id="UP000315750"/>
    </source>
</evidence>
<dbReference type="RefSeq" id="WP_145250115.1">
    <property type="nucleotide sequence ID" value="NZ_CP036278.1"/>
</dbReference>
<feature type="transmembrane region" description="Helical" evidence="1">
    <location>
        <begin position="71"/>
        <end position="95"/>
    </location>
</feature>
<dbReference type="Proteomes" id="UP000315750">
    <property type="component" value="Chromosome"/>
</dbReference>
<keyword evidence="3" id="KW-1185">Reference proteome</keyword>
<organism evidence="2 3">
    <name type="scientific">Aeoliella mucimassa</name>
    <dbReference type="NCBI Taxonomy" id="2527972"/>
    <lineage>
        <taxon>Bacteria</taxon>
        <taxon>Pseudomonadati</taxon>
        <taxon>Planctomycetota</taxon>
        <taxon>Planctomycetia</taxon>
        <taxon>Pirellulales</taxon>
        <taxon>Lacipirellulaceae</taxon>
        <taxon>Aeoliella</taxon>
    </lineage>
</organism>
<evidence type="ECO:0000256" key="1">
    <source>
        <dbReference type="SAM" id="Phobius"/>
    </source>
</evidence>
<sequence length="104" mass="10532">MFSGAKSLVLGALSKGVGVLRRASSACNSVAGRVCTAVAAFFGLQMGVASASDPLIPDSGVDIGAFISEGITKMGSVVAVAVGGMFAFLIVRYAMKWAMRALGR</sequence>
<name>A0A518AUB9_9BACT</name>
<evidence type="ECO:0000313" key="2">
    <source>
        <dbReference type="EMBL" id="QDU58328.1"/>
    </source>
</evidence>
<dbReference type="KEGG" id="amuc:Pan181_45620"/>
<feature type="transmembrane region" description="Helical" evidence="1">
    <location>
        <begin position="30"/>
        <end position="51"/>
    </location>
</feature>
<keyword evidence="1" id="KW-0472">Membrane</keyword>
<reference evidence="2 3" key="1">
    <citation type="submission" date="2019-02" db="EMBL/GenBank/DDBJ databases">
        <title>Deep-cultivation of Planctomycetes and their phenomic and genomic characterization uncovers novel biology.</title>
        <authorList>
            <person name="Wiegand S."/>
            <person name="Jogler M."/>
            <person name="Boedeker C."/>
            <person name="Pinto D."/>
            <person name="Vollmers J."/>
            <person name="Rivas-Marin E."/>
            <person name="Kohn T."/>
            <person name="Peeters S.H."/>
            <person name="Heuer A."/>
            <person name="Rast P."/>
            <person name="Oberbeckmann S."/>
            <person name="Bunk B."/>
            <person name="Jeske O."/>
            <person name="Meyerdierks A."/>
            <person name="Storesund J.E."/>
            <person name="Kallscheuer N."/>
            <person name="Luecker S."/>
            <person name="Lage O.M."/>
            <person name="Pohl T."/>
            <person name="Merkel B.J."/>
            <person name="Hornburger P."/>
            <person name="Mueller R.-W."/>
            <person name="Bruemmer F."/>
            <person name="Labrenz M."/>
            <person name="Spormann A.M."/>
            <person name="Op den Camp H."/>
            <person name="Overmann J."/>
            <person name="Amann R."/>
            <person name="Jetten M.S.M."/>
            <person name="Mascher T."/>
            <person name="Medema M.H."/>
            <person name="Devos D.P."/>
            <person name="Kaster A.-K."/>
            <person name="Ovreas L."/>
            <person name="Rohde M."/>
            <person name="Galperin M.Y."/>
            <person name="Jogler C."/>
        </authorList>
    </citation>
    <scope>NUCLEOTIDE SEQUENCE [LARGE SCALE GENOMIC DNA]</scope>
    <source>
        <strain evidence="2 3">Pan181</strain>
    </source>
</reference>